<dbReference type="InterPro" id="IPR022256">
    <property type="entry name" value="DUF3778"/>
</dbReference>
<feature type="signal peptide" evidence="1">
    <location>
        <begin position="1"/>
        <end position="17"/>
    </location>
</feature>
<dbReference type="AlphaFoldDB" id="A0A0E0J8N7"/>
<evidence type="ECO:0000259" key="2">
    <source>
        <dbReference type="Pfam" id="PF12620"/>
    </source>
</evidence>
<feature type="chain" id="PRO_5002363661" description="DUF3778 domain-containing protein" evidence="1">
    <location>
        <begin position="18"/>
        <end position="140"/>
    </location>
</feature>
<proteinExistence type="predicted"/>
<dbReference type="HOGENOM" id="CLU_1838356_0_0_1"/>
<evidence type="ECO:0000313" key="3">
    <source>
        <dbReference type="EnsemblPlants" id="ONIVA12G07560.1"/>
    </source>
</evidence>
<evidence type="ECO:0000313" key="4">
    <source>
        <dbReference type="Proteomes" id="UP000006591"/>
    </source>
</evidence>
<dbReference type="Proteomes" id="UP000006591">
    <property type="component" value="Chromosome 12"/>
</dbReference>
<protein>
    <recommendedName>
        <fullName evidence="2">DUF3778 domain-containing protein</fullName>
    </recommendedName>
</protein>
<dbReference type="Pfam" id="PF12620">
    <property type="entry name" value="DUF3778"/>
    <property type="match status" value="1"/>
</dbReference>
<feature type="domain" description="DUF3778" evidence="2">
    <location>
        <begin position="29"/>
        <end position="92"/>
    </location>
</feature>
<keyword evidence="1" id="KW-0732">Signal</keyword>
<evidence type="ECO:0000256" key="1">
    <source>
        <dbReference type="SAM" id="SignalP"/>
    </source>
</evidence>
<sequence length="140" mass="15292">MLQVALFLAISVLIARQKSIGSLSKAPLLIVGWSTLWPSHLFPCSRNRAWFVIRVELGPPAQFRLSGLLLEFLIFNDESRGDASLSPVMLTPKSTAQQPTSILCRSRGAVAVLRCRGSLVVTAASRLPVGLLLFLLFGYI</sequence>
<dbReference type="EnsemblPlants" id="ONIVA12G07560.1">
    <property type="protein sequence ID" value="ONIVA12G07560.1"/>
    <property type="gene ID" value="ONIVA12G07560"/>
</dbReference>
<reference evidence="3" key="2">
    <citation type="submission" date="2018-04" db="EMBL/GenBank/DDBJ databases">
        <title>OnivRS2 (Oryza nivara Reference Sequence Version 2).</title>
        <authorList>
            <person name="Zhang J."/>
            <person name="Kudrna D."/>
            <person name="Lee S."/>
            <person name="Talag J."/>
            <person name="Rajasekar S."/>
            <person name="Welchert J."/>
            <person name="Hsing Y.-I."/>
            <person name="Wing R.A."/>
        </authorList>
    </citation>
    <scope>NUCLEOTIDE SEQUENCE [LARGE SCALE GENOMIC DNA]</scope>
    <source>
        <strain evidence="3">SL10</strain>
    </source>
</reference>
<keyword evidence="4" id="KW-1185">Reference proteome</keyword>
<name>A0A0E0J8N7_ORYNI</name>
<reference evidence="3" key="1">
    <citation type="submission" date="2015-04" db="UniProtKB">
        <authorList>
            <consortium name="EnsemblPlants"/>
        </authorList>
    </citation>
    <scope>IDENTIFICATION</scope>
    <source>
        <strain evidence="3">SL10</strain>
    </source>
</reference>
<organism evidence="3">
    <name type="scientific">Oryza nivara</name>
    <name type="common">Indian wild rice</name>
    <name type="synonym">Oryza sativa f. spontanea</name>
    <dbReference type="NCBI Taxonomy" id="4536"/>
    <lineage>
        <taxon>Eukaryota</taxon>
        <taxon>Viridiplantae</taxon>
        <taxon>Streptophyta</taxon>
        <taxon>Embryophyta</taxon>
        <taxon>Tracheophyta</taxon>
        <taxon>Spermatophyta</taxon>
        <taxon>Magnoliopsida</taxon>
        <taxon>Liliopsida</taxon>
        <taxon>Poales</taxon>
        <taxon>Poaceae</taxon>
        <taxon>BOP clade</taxon>
        <taxon>Oryzoideae</taxon>
        <taxon>Oryzeae</taxon>
        <taxon>Oryzinae</taxon>
        <taxon>Oryza</taxon>
    </lineage>
</organism>
<dbReference type="Gramene" id="ONIVA12G07560.1">
    <property type="protein sequence ID" value="ONIVA12G07560.1"/>
    <property type="gene ID" value="ONIVA12G07560"/>
</dbReference>
<accession>A0A0E0J8N7</accession>